<dbReference type="KEGG" id="ani:ANIA_11544"/>
<dbReference type="EMBL" id="BN001304">
    <property type="protein sequence ID" value="CBF79040.1"/>
    <property type="molecule type" value="Genomic_DNA"/>
</dbReference>
<evidence type="ECO:0000313" key="1">
    <source>
        <dbReference type="EMBL" id="CBF79040.1"/>
    </source>
</evidence>
<reference evidence="2" key="1">
    <citation type="journal article" date="2005" name="Nature">
        <title>Sequencing of Aspergillus nidulans and comparative analysis with A. fumigatus and A. oryzae.</title>
        <authorList>
            <person name="Galagan J.E."/>
            <person name="Calvo S.E."/>
            <person name="Cuomo C."/>
            <person name="Ma L.J."/>
            <person name="Wortman J.R."/>
            <person name="Batzoglou S."/>
            <person name="Lee S.I."/>
            <person name="Basturkmen M."/>
            <person name="Spevak C.C."/>
            <person name="Clutterbuck J."/>
            <person name="Kapitonov V."/>
            <person name="Jurka J."/>
            <person name="Scazzocchio C."/>
            <person name="Farman M."/>
            <person name="Butler J."/>
            <person name="Purcell S."/>
            <person name="Harris S."/>
            <person name="Braus G.H."/>
            <person name="Draht O."/>
            <person name="Busch S."/>
            <person name="D'Enfert C."/>
            <person name="Bouchier C."/>
            <person name="Goldman G.H."/>
            <person name="Bell-Pedersen D."/>
            <person name="Griffiths-Jones S."/>
            <person name="Doonan J.H."/>
            <person name="Yu J."/>
            <person name="Vienken K."/>
            <person name="Pain A."/>
            <person name="Freitag M."/>
            <person name="Selker E.U."/>
            <person name="Archer D.B."/>
            <person name="Penalva M.A."/>
            <person name="Oakley B.R."/>
            <person name="Momany M."/>
            <person name="Tanaka T."/>
            <person name="Kumagai T."/>
            <person name="Asai K."/>
            <person name="Machida M."/>
            <person name="Nierman W.C."/>
            <person name="Denning D.W."/>
            <person name="Caddick M."/>
            <person name="Hynes M."/>
            <person name="Paoletti M."/>
            <person name="Fischer R."/>
            <person name="Miller B."/>
            <person name="Dyer P."/>
            <person name="Sachs M.S."/>
            <person name="Osmani S.A."/>
            <person name="Birren B.W."/>
        </authorList>
    </citation>
    <scope>NUCLEOTIDE SEQUENCE [LARGE SCALE GENOMIC DNA]</scope>
    <source>
        <strain evidence="2">FGSC A4 / ATCC 38163 / CBS 112.46 / NRRL 194 / M139</strain>
    </source>
</reference>
<dbReference type="OrthoDB" id="4191831at2759"/>
<name>C8VDB1_EMENI</name>
<sequence length="74" mass="8258">MADYPPALAIDDQFRPAVQTQGSMKALFLDDSGMITNKRLQTPLAFLGVVPPRNIEVLTIMDDLALQNEDHMEK</sequence>
<protein>
    <submittedName>
        <fullName evidence="1">Uncharacterized protein</fullName>
    </submittedName>
</protein>
<evidence type="ECO:0000313" key="2">
    <source>
        <dbReference type="Proteomes" id="UP000000560"/>
    </source>
</evidence>
<organism evidence="1 2">
    <name type="scientific">Emericella nidulans (strain FGSC A4 / ATCC 38163 / CBS 112.46 / NRRL 194 / M139)</name>
    <name type="common">Aspergillus nidulans</name>
    <dbReference type="NCBI Taxonomy" id="227321"/>
    <lineage>
        <taxon>Eukaryota</taxon>
        <taxon>Fungi</taxon>
        <taxon>Dikarya</taxon>
        <taxon>Ascomycota</taxon>
        <taxon>Pezizomycotina</taxon>
        <taxon>Eurotiomycetes</taxon>
        <taxon>Eurotiomycetidae</taxon>
        <taxon>Eurotiales</taxon>
        <taxon>Aspergillaceae</taxon>
        <taxon>Aspergillus</taxon>
        <taxon>Aspergillus subgen. Nidulantes</taxon>
    </lineage>
</organism>
<accession>C8VDB1</accession>
<dbReference type="RefSeq" id="XP_050467900.1">
    <property type="nucleotide sequence ID" value="XM_050611931.1"/>
</dbReference>
<reference evidence="2" key="2">
    <citation type="journal article" date="2009" name="Fungal Genet. Biol.">
        <title>The 2008 update of the Aspergillus nidulans genome annotation: a community effort.</title>
        <authorList>
            <person name="Wortman J.R."/>
            <person name="Gilsenan J.M."/>
            <person name="Joardar V."/>
            <person name="Deegan J."/>
            <person name="Clutterbuck J."/>
            <person name="Andersen M.R."/>
            <person name="Archer D."/>
            <person name="Bencina M."/>
            <person name="Braus G."/>
            <person name="Coutinho P."/>
            <person name="von Dohren H."/>
            <person name="Doonan J."/>
            <person name="Driessen A.J."/>
            <person name="Durek P."/>
            <person name="Espeso E."/>
            <person name="Fekete E."/>
            <person name="Flipphi M."/>
            <person name="Estrada C.G."/>
            <person name="Geysens S."/>
            <person name="Goldman G."/>
            <person name="de Groot P.W."/>
            <person name="Hansen K."/>
            <person name="Harris S.D."/>
            <person name="Heinekamp T."/>
            <person name="Helmstaedt K."/>
            <person name="Henrissat B."/>
            <person name="Hofmann G."/>
            <person name="Homan T."/>
            <person name="Horio T."/>
            <person name="Horiuchi H."/>
            <person name="James S."/>
            <person name="Jones M."/>
            <person name="Karaffa L."/>
            <person name="Karanyi Z."/>
            <person name="Kato M."/>
            <person name="Keller N."/>
            <person name="Kelly D.E."/>
            <person name="Kiel J.A."/>
            <person name="Kim J.M."/>
            <person name="van der Klei I.J."/>
            <person name="Klis F.M."/>
            <person name="Kovalchuk A."/>
            <person name="Krasevec N."/>
            <person name="Kubicek C.P."/>
            <person name="Liu B."/>
            <person name="Maccabe A."/>
            <person name="Meyer V."/>
            <person name="Mirabito P."/>
            <person name="Miskei M."/>
            <person name="Mos M."/>
            <person name="Mullins J."/>
            <person name="Nelson D.R."/>
            <person name="Nielsen J."/>
            <person name="Oakley B.R."/>
            <person name="Osmani S.A."/>
            <person name="Pakula T."/>
            <person name="Paszewski A."/>
            <person name="Paulsen I."/>
            <person name="Pilsyk S."/>
            <person name="Pocsi I."/>
            <person name="Punt P.J."/>
            <person name="Ram A.F."/>
            <person name="Ren Q."/>
            <person name="Robellet X."/>
            <person name="Robson G."/>
            <person name="Seiboth B."/>
            <person name="van Solingen P."/>
            <person name="Specht T."/>
            <person name="Sun J."/>
            <person name="Taheri-Talesh N."/>
            <person name="Takeshita N."/>
            <person name="Ussery D."/>
            <person name="vanKuyk P.A."/>
            <person name="Visser H."/>
            <person name="van de Vondervoort P.J."/>
            <person name="de Vries R.P."/>
            <person name="Walton J."/>
            <person name="Xiang X."/>
            <person name="Xiong Y."/>
            <person name="Zeng A.P."/>
            <person name="Brandt B.W."/>
            <person name="Cornell M.J."/>
            <person name="van den Hondel C.A."/>
            <person name="Visser J."/>
            <person name="Oliver S.G."/>
            <person name="Turner G."/>
        </authorList>
    </citation>
    <scope>GENOME REANNOTATION</scope>
    <source>
        <strain evidence="2">FGSC A4 / ATCC 38163 / CBS 112.46 / NRRL 194 / M139</strain>
    </source>
</reference>
<gene>
    <name evidence="1" type="ORF">ANIA_11544</name>
</gene>
<dbReference type="Proteomes" id="UP000000560">
    <property type="component" value="Chromosome IV"/>
</dbReference>
<dbReference type="GeneID" id="74897114"/>
<dbReference type="HOGENOM" id="CLU_2687820_0_0_1"/>
<dbReference type="VEuPathDB" id="FungiDB:AN11544"/>
<dbReference type="AlphaFoldDB" id="C8VDB1"/>
<keyword evidence="2" id="KW-1185">Reference proteome</keyword>
<proteinExistence type="predicted"/>
<dbReference type="InParanoid" id="C8VDB1"/>